<keyword evidence="2" id="KW-1185">Reference proteome</keyword>
<evidence type="ECO:0000313" key="1">
    <source>
        <dbReference type="EMBL" id="CAG9130614.1"/>
    </source>
</evidence>
<proteinExistence type="predicted"/>
<dbReference type="InterPro" id="IPR029044">
    <property type="entry name" value="Nucleotide-diphossugar_trans"/>
</dbReference>
<sequence>MFSNKLMYQLLSQTNKIQDKDGLSTLQYELLEVTHRRLYTHILTNIDERS</sequence>
<organism evidence="1 2">
    <name type="scientific">Plutella xylostella</name>
    <name type="common">Diamondback moth</name>
    <name type="synonym">Plutella maculipennis</name>
    <dbReference type="NCBI Taxonomy" id="51655"/>
    <lineage>
        <taxon>Eukaryota</taxon>
        <taxon>Metazoa</taxon>
        <taxon>Ecdysozoa</taxon>
        <taxon>Arthropoda</taxon>
        <taxon>Hexapoda</taxon>
        <taxon>Insecta</taxon>
        <taxon>Pterygota</taxon>
        <taxon>Neoptera</taxon>
        <taxon>Endopterygota</taxon>
        <taxon>Lepidoptera</taxon>
        <taxon>Glossata</taxon>
        <taxon>Ditrysia</taxon>
        <taxon>Yponomeutoidea</taxon>
        <taxon>Plutellidae</taxon>
        <taxon>Plutella</taxon>
    </lineage>
</organism>
<evidence type="ECO:0000313" key="2">
    <source>
        <dbReference type="Proteomes" id="UP000653454"/>
    </source>
</evidence>
<protein>
    <submittedName>
        <fullName evidence="1">(diamondback moth) hypothetical protein</fullName>
    </submittedName>
</protein>
<gene>
    <name evidence="1" type="ORF">PLXY2_LOCUS9984</name>
</gene>
<dbReference type="Proteomes" id="UP000653454">
    <property type="component" value="Unassembled WGS sequence"/>
</dbReference>
<accession>A0A8S4FTW8</accession>
<dbReference type="AlphaFoldDB" id="A0A8S4FTW8"/>
<name>A0A8S4FTW8_PLUXY</name>
<dbReference type="Gene3D" id="3.90.550.10">
    <property type="entry name" value="Spore Coat Polysaccharide Biosynthesis Protein SpsA, Chain A"/>
    <property type="match status" value="1"/>
</dbReference>
<comment type="caution">
    <text evidence="1">The sequence shown here is derived from an EMBL/GenBank/DDBJ whole genome shotgun (WGS) entry which is preliminary data.</text>
</comment>
<reference evidence="1" key="1">
    <citation type="submission" date="2020-11" db="EMBL/GenBank/DDBJ databases">
        <authorList>
            <person name="Whiteford S."/>
        </authorList>
    </citation>
    <scope>NUCLEOTIDE SEQUENCE</scope>
</reference>
<dbReference type="EMBL" id="CAJHNJ030000042">
    <property type="protein sequence ID" value="CAG9130614.1"/>
    <property type="molecule type" value="Genomic_DNA"/>
</dbReference>